<keyword evidence="1" id="KW-0472">Membrane</keyword>
<protein>
    <submittedName>
        <fullName evidence="4">Uncharacterized protein</fullName>
    </submittedName>
</protein>
<dbReference type="RefSeq" id="WP_145115973.1">
    <property type="nucleotide sequence ID" value="NZ_CP036277.1"/>
</dbReference>
<proteinExistence type="predicted"/>
<sequence precursor="true">MKHLLLSLFVVVCLSGSVTAEPFQVGKKRLEIPAPAGFIKVTPQMHALYRLSEQMIDPVNDQLACYIPEADRAQAEAGTITELDRFFLLKVNKKLKSKVMGSNDFAKLKAATKNQNQVIIDTVKSKMPEVVEKMSQGLSKEFDLDIVMKLSDVVPLEPHYEAPNAMSFTMFITYNMQANGSQEDAVLCCTTTFLNTDGKILFLYCYADQDEMEWTRQASRSWAESILSSNAQAPDETPGNGGLRQYRWAIKWVIFGLIFALASIIKSAKNKGKQTV</sequence>
<evidence type="ECO:0000256" key="1">
    <source>
        <dbReference type="SAM" id="Phobius"/>
    </source>
</evidence>
<reference evidence="4 6" key="1">
    <citation type="submission" date="2019-02" db="EMBL/GenBank/DDBJ databases">
        <title>Deep-cultivation of Planctomycetes and their phenomic and genomic characterization uncovers novel biology.</title>
        <authorList>
            <person name="Wiegand S."/>
            <person name="Jogler M."/>
            <person name="Boedeker C."/>
            <person name="Pinto D."/>
            <person name="Vollmers J."/>
            <person name="Rivas-Marin E."/>
            <person name="Kohn T."/>
            <person name="Peeters S.H."/>
            <person name="Heuer A."/>
            <person name="Rast P."/>
            <person name="Oberbeckmann S."/>
            <person name="Bunk B."/>
            <person name="Jeske O."/>
            <person name="Meyerdierks A."/>
            <person name="Storesund J.E."/>
            <person name="Kallscheuer N."/>
            <person name="Luecker S."/>
            <person name="Lage O.M."/>
            <person name="Pohl T."/>
            <person name="Merkel B.J."/>
            <person name="Hornburger P."/>
            <person name="Mueller R.-W."/>
            <person name="Bruemmer F."/>
            <person name="Labrenz M."/>
            <person name="Spormann A.M."/>
            <person name="Op den Camp H."/>
            <person name="Overmann J."/>
            <person name="Amann R."/>
            <person name="Jetten M.S.M."/>
            <person name="Mascher T."/>
            <person name="Medema M.H."/>
            <person name="Devos D.P."/>
            <person name="Kaster A.-K."/>
            <person name="Ovreas L."/>
            <person name="Rohde M."/>
            <person name="Galperin M.Y."/>
            <person name="Jogler C."/>
        </authorList>
    </citation>
    <scope>NUCLEOTIDE SEQUENCE [LARGE SCALE GENOMIC DNA]</scope>
    <source>
        <strain evidence="3 5">Enr10</strain>
        <strain evidence="4 6">Pan153</strain>
    </source>
</reference>
<accession>A0A518AGE0</accession>
<dbReference type="Proteomes" id="UP000315647">
    <property type="component" value="Chromosome"/>
</dbReference>
<accession>A0A517QGH3</accession>
<organism evidence="4 6">
    <name type="scientific">Gimesia panareensis</name>
    <dbReference type="NCBI Taxonomy" id="2527978"/>
    <lineage>
        <taxon>Bacteria</taxon>
        <taxon>Pseudomonadati</taxon>
        <taxon>Planctomycetota</taxon>
        <taxon>Planctomycetia</taxon>
        <taxon>Planctomycetales</taxon>
        <taxon>Planctomycetaceae</taxon>
        <taxon>Gimesia</taxon>
    </lineage>
</organism>
<feature type="chain" id="PRO_5044617245" evidence="2">
    <location>
        <begin position="21"/>
        <end position="276"/>
    </location>
</feature>
<evidence type="ECO:0000313" key="4">
    <source>
        <dbReference type="EMBL" id="QDV21679.1"/>
    </source>
</evidence>
<evidence type="ECO:0000256" key="2">
    <source>
        <dbReference type="SAM" id="SignalP"/>
    </source>
</evidence>
<evidence type="ECO:0000313" key="6">
    <source>
        <dbReference type="Proteomes" id="UP000320839"/>
    </source>
</evidence>
<keyword evidence="1" id="KW-1133">Transmembrane helix</keyword>
<keyword evidence="5" id="KW-1185">Reference proteome</keyword>
<dbReference type="Proteomes" id="UP000320839">
    <property type="component" value="Chromosome"/>
</dbReference>
<feature type="transmembrane region" description="Helical" evidence="1">
    <location>
        <begin position="248"/>
        <end position="265"/>
    </location>
</feature>
<feature type="signal peptide" evidence="2">
    <location>
        <begin position="1"/>
        <end position="20"/>
    </location>
</feature>
<dbReference type="OrthoDB" id="286963at2"/>
<gene>
    <name evidence="3" type="ORF">Enr10x_60980</name>
    <name evidence="4" type="ORF">Pan153_63690</name>
</gene>
<evidence type="ECO:0000313" key="5">
    <source>
        <dbReference type="Proteomes" id="UP000315647"/>
    </source>
</evidence>
<keyword evidence="2" id="KW-0732">Signal</keyword>
<evidence type="ECO:0000313" key="3">
    <source>
        <dbReference type="EMBL" id="QDT30730.1"/>
    </source>
</evidence>
<dbReference type="EMBL" id="CP037421">
    <property type="protein sequence ID" value="QDT30730.1"/>
    <property type="molecule type" value="Genomic_DNA"/>
</dbReference>
<keyword evidence="1" id="KW-0812">Transmembrane</keyword>
<name>A0A518FZ85_9PLAN</name>
<dbReference type="AlphaFoldDB" id="A0A518FZ85"/>
<dbReference type="EMBL" id="CP036317">
    <property type="protein sequence ID" value="QDV21679.1"/>
    <property type="molecule type" value="Genomic_DNA"/>
</dbReference>
<accession>A0A518FZ85</accession>